<organism evidence="3 4">
    <name type="scientific">Trema orientale</name>
    <name type="common">Charcoal tree</name>
    <name type="synonym">Celtis orientalis</name>
    <dbReference type="NCBI Taxonomy" id="63057"/>
    <lineage>
        <taxon>Eukaryota</taxon>
        <taxon>Viridiplantae</taxon>
        <taxon>Streptophyta</taxon>
        <taxon>Embryophyta</taxon>
        <taxon>Tracheophyta</taxon>
        <taxon>Spermatophyta</taxon>
        <taxon>Magnoliopsida</taxon>
        <taxon>eudicotyledons</taxon>
        <taxon>Gunneridae</taxon>
        <taxon>Pentapetalae</taxon>
        <taxon>rosids</taxon>
        <taxon>fabids</taxon>
        <taxon>Rosales</taxon>
        <taxon>Cannabaceae</taxon>
        <taxon>Trema</taxon>
    </lineage>
</organism>
<dbReference type="EMBL" id="JXTC01000576">
    <property type="protein sequence ID" value="PON45332.1"/>
    <property type="molecule type" value="Genomic_DNA"/>
</dbReference>
<dbReference type="InParanoid" id="A0A2P5B946"/>
<dbReference type="FunCoup" id="A0A2P5B946">
    <property type="interactions" value="28"/>
</dbReference>
<evidence type="ECO:0000256" key="1">
    <source>
        <dbReference type="SAM" id="MobiDB-lite"/>
    </source>
</evidence>
<sequence length="236" mass="26650">MEEINNNLRMKQSCTHFSTSPSLAIHKDSKTISKVSTSKPKIRIIHIFAPEIIKTDVANFRELVQRLTGKPAQKDQCGAKNKIIKPRNYLNNIPRTPPSSSSSSALVDDHHHDHRDDIQDSKNKLANFPHKPTVPIARRSMEYLKSSSTTGFIRGFDYIARSDQRVKEEEEEEEEEEEVEAHGMWDFNGHENISSGGFLEGFIGFEELGEFPNLMLPSLDASHVMQFGFGGPICVL</sequence>
<dbReference type="STRING" id="63057.A0A2P5B946"/>
<evidence type="ECO:0000313" key="3">
    <source>
        <dbReference type="EMBL" id="PON45332.1"/>
    </source>
</evidence>
<reference evidence="4" key="1">
    <citation type="submission" date="2016-06" db="EMBL/GenBank/DDBJ databases">
        <title>Parallel loss of symbiosis genes in relatives of nitrogen-fixing non-legume Parasponia.</title>
        <authorList>
            <person name="Van Velzen R."/>
            <person name="Holmer R."/>
            <person name="Bu F."/>
            <person name="Rutten L."/>
            <person name="Van Zeijl A."/>
            <person name="Liu W."/>
            <person name="Santuari L."/>
            <person name="Cao Q."/>
            <person name="Sharma T."/>
            <person name="Shen D."/>
            <person name="Roswanjaya Y."/>
            <person name="Wardhani T."/>
            <person name="Kalhor M.S."/>
            <person name="Jansen J."/>
            <person name="Van den Hoogen J."/>
            <person name="Gungor B."/>
            <person name="Hartog M."/>
            <person name="Hontelez J."/>
            <person name="Verver J."/>
            <person name="Yang W.-C."/>
            <person name="Schijlen E."/>
            <person name="Repin R."/>
            <person name="Schilthuizen M."/>
            <person name="Schranz E."/>
            <person name="Heidstra R."/>
            <person name="Miyata K."/>
            <person name="Fedorova E."/>
            <person name="Kohlen W."/>
            <person name="Bisseling T."/>
            <person name="Smit S."/>
            <person name="Geurts R."/>
        </authorList>
    </citation>
    <scope>NUCLEOTIDE SEQUENCE [LARGE SCALE GENOMIC DNA]</scope>
    <source>
        <strain evidence="4">cv. RG33-2</strain>
    </source>
</reference>
<dbReference type="PANTHER" id="PTHR33143">
    <property type="entry name" value="F16F4.1 PROTEIN-RELATED"/>
    <property type="match status" value="1"/>
</dbReference>
<accession>A0A2P5B946</accession>
<keyword evidence="4" id="KW-1185">Reference proteome</keyword>
<dbReference type="GO" id="GO:0005634">
    <property type="term" value="C:nucleus"/>
    <property type="evidence" value="ECO:0007669"/>
    <property type="project" value="TreeGrafter"/>
</dbReference>
<proteinExistence type="predicted"/>
<dbReference type="PANTHER" id="PTHR33143:SF74">
    <property type="entry name" value="VQ MOTIF-CONTAINING PROTEIN 18"/>
    <property type="match status" value="1"/>
</dbReference>
<feature type="region of interest" description="Disordered" evidence="1">
    <location>
        <begin position="89"/>
        <end position="130"/>
    </location>
</feature>
<protein>
    <submittedName>
        <fullName evidence="3">VQ motif containing protein</fullName>
    </submittedName>
</protein>
<feature type="domain" description="VQ" evidence="2">
    <location>
        <begin position="47"/>
        <end position="72"/>
    </location>
</feature>
<dbReference type="AlphaFoldDB" id="A0A2P5B946"/>
<dbReference type="Proteomes" id="UP000237000">
    <property type="component" value="Unassembled WGS sequence"/>
</dbReference>
<gene>
    <name evidence="3" type="ORF">TorRG33x02_329170</name>
</gene>
<evidence type="ECO:0000313" key="4">
    <source>
        <dbReference type="Proteomes" id="UP000237000"/>
    </source>
</evidence>
<comment type="caution">
    <text evidence="3">The sequence shown here is derived from an EMBL/GenBank/DDBJ whole genome shotgun (WGS) entry which is preliminary data.</text>
</comment>
<dbReference type="InterPro" id="IPR039607">
    <property type="entry name" value="VQ_8/17/18/20/21/25"/>
</dbReference>
<dbReference type="OrthoDB" id="693437at2759"/>
<name>A0A2P5B946_TREOI</name>
<dbReference type="InterPro" id="IPR008889">
    <property type="entry name" value="VQ"/>
</dbReference>
<dbReference type="Pfam" id="PF05678">
    <property type="entry name" value="VQ"/>
    <property type="match status" value="1"/>
</dbReference>
<feature type="compositionally biased region" description="Basic and acidic residues" evidence="1">
    <location>
        <begin position="107"/>
        <end position="123"/>
    </location>
</feature>
<evidence type="ECO:0000259" key="2">
    <source>
        <dbReference type="Pfam" id="PF05678"/>
    </source>
</evidence>